<dbReference type="AlphaFoldDB" id="A0AAW9D1X8"/>
<protein>
    <submittedName>
        <fullName evidence="1">Uncharacterized protein</fullName>
    </submittedName>
</protein>
<gene>
    <name evidence="1" type="ORF">C7S16_0772</name>
</gene>
<comment type="caution">
    <text evidence="1">The sequence shown here is derived from an EMBL/GenBank/DDBJ whole genome shotgun (WGS) entry which is preliminary data.</text>
</comment>
<dbReference type="EMBL" id="QXCT01000002">
    <property type="protein sequence ID" value="MDW9255139.1"/>
    <property type="molecule type" value="Genomic_DNA"/>
</dbReference>
<sequence>MVFVAGRGSFSHAAALERVQARAQPGAAESSRTPGRRARRAIARRECAMRQPASRYT</sequence>
<organism evidence="1 2">
    <name type="scientific">Burkholderia thailandensis</name>
    <dbReference type="NCBI Taxonomy" id="57975"/>
    <lineage>
        <taxon>Bacteria</taxon>
        <taxon>Pseudomonadati</taxon>
        <taxon>Pseudomonadota</taxon>
        <taxon>Betaproteobacteria</taxon>
        <taxon>Burkholderiales</taxon>
        <taxon>Burkholderiaceae</taxon>
        <taxon>Burkholderia</taxon>
        <taxon>pseudomallei group</taxon>
    </lineage>
</organism>
<reference evidence="1" key="1">
    <citation type="submission" date="2018-08" db="EMBL/GenBank/DDBJ databases">
        <title>Identification of Burkholderia cepacia strains that express a Burkholderia pseudomallei-like capsular polysaccharide.</title>
        <authorList>
            <person name="Burtnick M.N."/>
            <person name="Vongsouvath M."/>
            <person name="Newton P."/>
            <person name="Wuthiekanun V."/>
            <person name="Limmathurotsakul D."/>
            <person name="Brett P.J."/>
            <person name="Chantratita N."/>
            <person name="Dance D.A."/>
        </authorList>
    </citation>
    <scope>NUCLEOTIDE SEQUENCE</scope>
    <source>
        <strain evidence="1">SBXCC001</strain>
    </source>
</reference>
<accession>A0AAW9D1X8</accession>
<name>A0AAW9D1X8_BURTH</name>
<proteinExistence type="predicted"/>
<evidence type="ECO:0000313" key="1">
    <source>
        <dbReference type="EMBL" id="MDW9255139.1"/>
    </source>
</evidence>
<dbReference type="Proteomes" id="UP001272137">
    <property type="component" value="Unassembled WGS sequence"/>
</dbReference>
<evidence type="ECO:0000313" key="2">
    <source>
        <dbReference type="Proteomes" id="UP001272137"/>
    </source>
</evidence>